<keyword evidence="3" id="KW-1185">Reference proteome</keyword>
<sequence length="97" mass="10902">MAIKPGTTWARGPVVTHERVDEIRFRDGTKAGGKFVAVYTFRDGKSVDFIHFESQHDFLSGALTSFVRNGQLIGLRGAEQKMSAWSRRVHFSKVCSE</sequence>
<dbReference type="Proteomes" id="UP000051401">
    <property type="component" value="Unassembled WGS sequence"/>
</dbReference>
<evidence type="ECO:0000313" key="1">
    <source>
        <dbReference type="EMBL" id="KRS15755.1"/>
    </source>
</evidence>
<evidence type="ECO:0000313" key="4">
    <source>
        <dbReference type="Proteomes" id="UP000325785"/>
    </source>
</evidence>
<dbReference type="KEGG" id="rid:RIdsm_00955"/>
<reference evidence="2 4" key="2">
    <citation type="submission" date="2018-08" db="EMBL/GenBank/DDBJ databases">
        <title>Genetic Globetrotter - A new plasmid hitch-hiking vast phylogenetic and geographic distances.</title>
        <authorList>
            <person name="Vollmers J."/>
            <person name="Petersen J."/>
        </authorList>
    </citation>
    <scope>NUCLEOTIDE SEQUENCE [LARGE SCALE GENOMIC DNA]</scope>
    <source>
        <strain evidence="2 4">DSM 26383</strain>
    </source>
</reference>
<gene>
    <name evidence="2" type="ORF">RIdsm_00955</name>
    <name evidence="1" type="ORF">XM52_22080</name>
</gene>
<reference evidence="1 3" key="1">
    <citation type="submission" date="2015-04" db="EMBL/GenBank/DDBJ databases">
        <title>The draft genome sequence of Roseovarius indicus B108T.</title>
        <authorList>
            <person name="Li G."/>
            <person name="Lai Q."/>
            <person name="Shao Z."/>
            <person name="Yan P."/>
        </authorList>
    </citation>
    <scope>NUCLEOTIDE SEQUENCE [LARGE SCALE GENOMIC DNA]</scope>
    <source>
        <strain evidence="1 3">B108</strain>
    </source>
</reference>
<protein>
    <submittedName>
        <fullName evidence="1">Uncharacterized protein</fullName>
    </submittedName>
</protein>
<dbReference type="EMBL" id="LAXI01000019">
    <property type="protein sequence ID" value="KRS15755.1"/>
    <property type="molecule type" value="Genomic_DNA"/>
</dbReference>
<accession>A0A0T5P3K8</accession>
<dbReference type="EMBL" id="CP031598">
    <property type="protein sequence ID" value="QEW25170.1"/>
    <property type="molecule type" value="Genomic_DNA"/>
</dbReference>
<dbReference type="AlphaFoldDB" id="A0A0T5P3K8"/>
<proteinExistence type="predicted"/>
<evidence type="ECO:0000313" key="2">
    <source>
        <dbReference type="EMBL" id="QEW25170.1"/>
    </source>
</evidence>
<dbReference type="Proteomes" id="UP000325785">
    <property type="component" value="Chromosome"/>
</dbReference>
<name>A0A0T5P3K8_9RHOB</name>
<evidence type="ECO:0000313" key="3">
    <source>
        <dbReference type="Proteomes" id="UP000051401"/>
    </source>
</evidence>
<organism evidence="1 3">
    <name type="scientific">Roseovarius indicus</name>
    <dbReference type="NCBI Taxonomy" id="540747"/>
    <lineage>
        <taxon>Bacteria</taxon>
        <taxon>Pseudomonadati</taxon>
        <taxon>Pseudomonadota</taxon>
        <taxon>Alphaproteobacteria</taxon>
        <taxon>Rhodobacterales</taxon>
        <taxon>Roseobacteraceae</taxon>
        <taxon>Roseovarius</taxon>
    </lineage>
</organism>